<evidence type="ECO:0000259" key="2">
    <source>
        <dbReference type="Pfam" id="PF13837"/>
    </source>
</evidence>
<dbReference type="STRING" id="218851.A0A2G5FAZ0"/>
<feature type="region of interest" description="Disordered" evidence="1">
    <location>
        <begin position="1"/>
        <end position="40"/>
    </location>
</feature>
<keyword evidence="4" id="KW-1185">Reference proteome</keyword>
<feature type="compositionally biased region" description="Low complexity" evidence="1">
    <location>
        <begin position="1"/>
        <end position="11"/>
    </location>
</feature>
<dbReference type="InterPro" id="IPR044822">
    <property type="entry name" value="Myb_DNA-bind_4"/>
</dbReference>
<dbReference type="Pfam" id="PF13837">
    <property type="entry name" value="Myb_DNA-bind_4"/>
    <property type="match status" value="1"/>
</dbReference>
<dbReference type="OrthoDB" id="691673at2759"/>
<dbReference type="EMBL" id="KZ305018">
    <property type="protein sequence ID" value="PIA65125.1"/>
    <property type="molecule type" value="Genomic_DNA"/>
</dbReference>
<dbReference type="GO" id="GO:0000976">
    <property type="term" value="F:transcription cis-regulatory region binding"/>
    <property type="evidence" value="ECO:0007669"/>
    <property type="project" value="TreeGrafter"/>
</dbReference>
<accession>A0A2G5FAZ0</accession>
<dbReference type="GO" id="GO:0005634">
    <property type="term" value="C:nucleus"/>
    <property type="evidence" value="ECO:0007669"/>
    <property type="project" value="TreeGrafter"/>
</dbReference>
<dbReference type="PANTHER" id="PTHR31307:SF6">
    <property type="entry name" value="OS01G0718900 PROTEIN"/>
    <property type="match status" value="1"/>
</dbReference>
<feature type="region of interest" description="Disordered" evidence="1">
    <location>
        <begin position="181"/>
        <end position="209"/>
    </location>
</feature>
<dbReference type="Proteomes" id="UP000230069">
    <property type="component" value="Unassembled WGS sequence"/>
</dbReference>
<evidence type="ECO:0000256" key="1">
    <source>
        <dbReference type="SAM" id="MobiDB-lite"/>
    </source>
</evidence>
<feature type="compositionally biased region" description="Acidic residues" evidence="1">
    <location>
        <begin position="271"/>
        <end position="285"/>
    </location>
</feature>
<feature type="region of interest" description="Disordered" evidence="1">
    <location>
        <begin position="266"/>
        <end position="294"/>
    </location>
</feature>
<feature type="compositionally biased region" description="Polar residues" evidence="1">
    <location>
        <begin position="184"/>
        <end position="193"/>
    </location>
</feature>
<dbReference type="InterPro" id="IPR044823">
    <property type="entry name" value="ASIL1/2-like"/>
</dbReference>
<sequence length="294" mass="34352">MKKLPSSSSSSPYAQQVSNEYSDDEEEEESRERYQRKRKWSNEEYEFAPRFSNSEEWTEQATSALLDVWGDRFLELGRKSLRSEEWIEVANKVSQLTKTVRTDVQCRNRMDVFKKKYIKEKIKLEENGGSNISKWVYFKKMDMLMSSSLRQCGLACGLDSGEYVFMDTNVYLNCANELDEMRDSPQSSESSEGITPKEVRGRENGDEGNSFRLLADSIQKFGEIYEKIEESKRKQMRELEKMRLEFHRDLELQKRQILEHAQAEIAKIQQEEDDDDDDDNGEDEINASVGNLSE</sequence>
<dbReference type="Gene3D" id="1.10.10.60">
    <property type="entry name" value="Homeodomain-like"/>
    <property type="match status" value="1"/>
</dbReference>
<evidence type="ECO:0000313" key="4">
    <source>
        <dbReference type="Proteomes" id="UP000230069"/>
    </source>
</evidence>
<dbReference type="AlphaFoldDB" id="A0A2G5FAZ0"/>
<dbReference type="PANTHER" id="PTHR31307">
    <property type="entry name" value="TRIHELIX TRANSCRIPTION FACTOR ASIL2"/>
    <property type="match status" value="1"/>
</dbReference>
<dbReference type="InParanoid" id="A0A2G5FAZ0"/>
<name>A0A2G5FAZ0_AQUCA</name>
<organism evidence="3 4">
    <name type="scientific">Aquilegia coerulea</name>
    <name type="common">Rocky mountain columbine</name>
    <dbReference type="NCBI Taxonomy" id="218851"/>
    <lineage>
        <taxon>Eukaryota</taxon>
        <taxon>Viridiplantae</taxon>
        <taxon>Streptophyta</taxon>
        <taxon>Embryophyta</taxon>
        <taxon>Tracheophyta</taxon>
        <taxon>Spermatophyta</taxon>
        <taxon>Magnoliopsida</taxon>
        <taxon>Ranunculales</taxon>
        <taxon>Ranunculaceae</taxon>
        <taxon>Thalictroideae</taxon>
        <taxon>Aquilegia</taxon>
    </lineage>
</organism>
<proteinExistence type="predicted"/>
<dbReference type="FunCoup" id="A0A2G5FAZ0">
    <property type="interactions" value="582"/>
</dbReference>
<evidence type="ECO:0000313" key="3">
    <source>
        <dbReference type="EMBL" id="PIA65125.1"/>
    </source>
</evidence>
<gene>
    <name evidence="3" type="ORF">AQUCO_00100551v1</name>
</gene>
<protein>
    <recommendedName>
        <fullName evidence="2">Myb/SANT-like DNA-binding domain-containing protein</fullName>
    </recommendedName>
</protein>
<feature type="compositionally biased region" description="Basic and acidic residues" evidence="1">
    <location>
        <begin position="195"/>
        <end position="205"/>
    </location>
</feature>
<reference evidence="3 4" key="1">
    <citation type="submission" date="2017-09" db="EMBL/GenBank/DDBJ databases">
        <title>WGS assembly of Aquilegia coerulea Goldsmith.</title>
        <authorList>
            <person name="Hodges S."/>
            <person name="Kramer E."/>
            <person name="Nordborg M."/>
            <person name="Tomkins J."/>
            <person name="Borevitz J."/>
            <person name="Derieg N."/>
            <person name="Yan J."/>
            <person name="Mihaltcheva S."/>
            <person name="Hayes R.D."/>
            <person name="Rokhsar D."/>
        </authorList>
    </citation>
    <scope>NUCLEOTIDE SEQUENCE [LARGE SCALE GENOMIC DNA]</scope>
    <source>
        <strain evidence="4">cv. Goldsmith</strain>
    </source>
</reference>
<feature type="domain" description="Myb/SANT-like DNA-binding" evidence="2">
    <location>
        <begin position="55"/>
        <end position="144"/>
    </location>
</feature>